<proteinExistence type="predicted"/>
<dbReference type="SUPFAM" id="SSF46689">
    <property type="entry name" value="Homeodomain-like"/>
    <property type="match status" value="1"/>
</dbReference>
<evidence type="ECO:0000313" key="2">
    <source>
        <dbReference type="EMBL" id="TDO51629.1"/>
    </source>
</evidence>
<reference evidence="2 3" key="1">
    <citation type="submission" date="2019-03" db="EMBL/GenBank/DDBJ databases">
        <title>Genomic Encyclopedia of Type Strains, Phase III (KMG-III): the genomes of soil and plant-associated and newly described type strains.</title>
        <authorList>
            <person name="Whitman W."/>
        </authorList>
    </citation>
    <scope>NUCLEOTIDE SEQUENCE [LARGE SCALE GENOMIC DNA]</scope>
    <source>
        <strain evidence="2 3">VKM Ac-2527</strain>
    </source>
</reference>
<feature type="coiled-coil region" evidence="1">
    <location>
        <begin position="64"/>
        <end position="91"/>
    </location>
</feature>
<dbReference type="GO" id="GO:0003677">
    <property type="term" value="F:DNA binding"/>
    <property type="evidence" value="ECO:0007669"/>
    <property type="project" value="InterPro"/>
</dbReference>
<gene>
    <name evidence="2" type="ORF">EV643_103368</name>
</gene>
<dbReference type="GO" id="GO:0004803">
    <property type="term" value="F:transposase activity"/>
    <property type="evidence" value="ECO:0007669"/>
    <property type="project" value="InterPro"/>
</dbReference>
<dbReference type="GO" id="GO:0006313">
    <property type="term" value="P:DNA transposition"/>
    <property type="evidence" value="ECO:0007669"/>
    <property type="project" value="InterPro"/>
</dbReference>
<dbReference type="InterPro" id="IPR002514">
    <property type="entry name" value="Transposase_8"/>
</dbReference>
<name>A0A4R6KPV1_9ACTN</name>
<organism evidence="2 3">
    <name type="scientific">Kribbella caucasensis</name>
    <dbReference type="NCBI Taxonomy" id="2512215"/>
    <lineage>
        <taxon>Bacteria</taxon>
        <taxon>Bacillati</taxon>
        <taxon>Actinomycetota</taxon>
        <taxon>Actinomycetes</taxon>
        <taxon>Propionibacteriales</taxon>
        <taxon>Kribbellaceae</taxon>
        <taxon>Kribbella</taxon>
    </lineage>
</organism>
<keyword evidence="3" id="KW-1185">Reference proteome</keyword>
<evidence type="ECO:0000256" key="1">
    <source>
        <dbReference type="SAM" id="Coils"/>
    </source>
</evidence>
<protein>
    <submittedName>
        <fullName evidence="2">Transposase</fullName>
    </submittedName>
</protein>
<dbReference type="EMBL" id="SNWQ01000003">
    <property type="protein sequence ID" value="TDO51629.1"/>
    <property type="molecule type" value="Genomic_DNA"/>
</dbReference>
<dbReference type="AlphaFoldDB" id="A0A4R6KPV1"/>
<comment type="caution">
    <text evidence="2">The sequence shown here is derived from an EMBL/GenBank/DDBJ whole genome shotgun (WGS) entry which is preliminary data.</text>
</comment>
<dbReference type="Pfam" id="PF01527">
    <property type="entry name" value="HTH_Tnp_1"/>
    <property type="match status" value="1"/>
</dbReference>
<keyword evidence="1" id="KW-0175">Coiled coil</keyword>
<dbReference type="Proteomes" id="UP000295388">
    <property type="component" value="Unassembled WGS sequence"/>
</dbReference>
<evidence type="ECO:0000313" key="3">
    <source>
        <dbReference type="Proteomes" id="UP000295388"/>
    </source>
</evidence>
<dbReference type="InterPro" id="IPR036388">
    <property type="entry name" value="WH-like_DNA-bd_sf"/>
</dbReference>
<sequence length="106" mass="12171">MARVKYSAETRRRAVELVFETEKDHESQWAAICSVAAKVNVTSETLRKWVRQAEVDAGRRAGPSSEESEELKRLRRENAELRRANEILKAASAFFARELDPRLPRS</sequence>
<dbReference type="Gene3D" id="1.10.10.10">
    <property type="entry name" value="Winged helix-like DNA-binding domain superfamily/Winged helix DNA-binding domain"/>
    <property type="match status" value="1"/>
</dbReference>
<dbReference type="InterPro" id="IPR009057">
    <property type="entry name" value="Homeodomain-like_sf"/>
</dbReference>
<accession>A0A4R6KPV1</accession>